<dbReference type="Proteomes" id="UP000762676">
    <property type="component" value="Unassembled WGS sequence"/>
</dbReference>
<sequence length="192" mass="21919">MDYHLNNFDKPIEEKDGIKKCYQCINYDKAGNYYRQCPKHGRVRNAYLGACNGTCFTRSYNYNDSCKSEILGSVEYRYHYNNHYHPHFLHVPVVFCCCGDPRWPVVARGCTDSQYGLPDPLPPDGCYKYYSEVWCVCSTSRCNGKPLGKAQDIEFDAHIDDSNKGNQLGLTSAVHFVVILLLNSLAISLEVY</sequence>
<evidence type="ECO:0000313" key="2">
    <source>
        <dbReference type="Proteomes" id="UP000762676"/>
    </source>
</evidence>
<evidence type="ECO:0008006" key="3">
    <source>
        <dbReference type="Google" id="ProtNLM"/>
    </source>
</evidence>
<protein>
    <recommendedName>
        <fullName evidence="3">Protein quiver</fullName>
    </recommendedName>
</protein>
<gene>
    <name evidence="1" type="ORF">ElyMa_004785300</name>
</gene>
<proteinExistence type="predicted"/>
<dbReference type="EMBL" id="BMAT01009600">
    <property type="protein sequence ID" value="GFS09549.1"/>
    <property type="molecule type" value="Genomic_DNA"/>
</dbReference>
<reference evidence="1 2" key="1">
    <citation type="journal article" date="2021" name="Elife">
        <title>Chloroplast acquisition without the gene transfer in kleptoplastic sea slugs, Plakobranchus ocellatus.</title>
        <authorList>
            <person name="Maeda T."/>
            <person name="Takahashi S."/>
            <person name="Yoshida T."/>
            <person name="Shimamura S."/>
            <person name="Takaki Y."/>
            <person name="Nagai Y."/>
            <person name="Toyoda A."/>
            <person name="Suzuki Y."/>
            <person name="Arimoto A."/>
            <person name="Ishii H."/>
            <person name="Satoh N."/>
            <person name="Nishiyama T."/>
            <person name="Hasebe M."/>
            <person name="Maruyama T."/>
            <person name="Minagawa J."/>
            <person name="Obokata J."/>
            <person name="Shigenobu S."/>
        </authorList>
    </citation>
    <scope>NUCLEOTIDE SEQUENCE [LARGE SCALE GENOMIC DNA]</scope>
</reference>
<dbReference type="AlphaFoldDB" id="A0AAV4IEA9"/>
<accession>A0AAV4IEA9</accession>
<name>A0AAV4IEA9_9GAST</name>
<keyword evidence="2" id="KW-1185">Reference proteome</keyword>
<evidence type="ECO:0000313" key="1">
    <source>
        <dbReference type="EMBL" id="GFS09549.1"/>
    </source>
</evidence>
<organism evidence="1 2">
    <name type="scientific">Elysia marginata</name>
    <dbReference type="NCBI Taxonomy" id="1093978"/>
    <lineage>
        <taxon>Eukaryota</taxon>
        <taxon>Metazoa</taxon>
        <taxon>Spiralia</taxon>
        <taxon>Lophotrochozoa</taxon>
        <taxon>Mollusca</taxon>
        <taxon>Gastropoda</taxon>
        <taxon>Heterobranchia</taxon>
        <taxon>Euthyneura</taxon>
        <taxon>Panpulmonata</taxon>
        <taxon>Sacoglossa</taxon>
        <taxon>Placobranchoidea</taxon>
        <taxon>Plakobranchidae</taxon>
        <taxon>Elysia</taxon>
    </lineage>
</organism>
<comment type="caution">
    <text evidence="1">The sequence shown here is derived from an EMBL/GenBank/DDBJ whole genome shotgun (WGS) entry which is preliminary data.</text>
</comment>